<proteinExistence type="inferred from homology"/>
<dbReference type="STRING" id="178035.A0A154P5Y3"/>
<dbReference type="PANTHER" id="PTHR11205">
    <property type="entry name" value="RIBOSOMAL PROTEIN S7"/>
    <property type="match status" value="1"/>
</dbReference>
<dbReference type="PIRSF" id="PIRSF002122">
    <property type="entry name" value="RPS7p_RPS7a_RPS5e_RPS7o"/>
    <property type="match status" value="1"/>
</dbReference>
<evidence type="ECO:0000256" key="3">
    <source>
        <dbReference type="ARBA" id="ARBA00023274"/>
    </source>
</evidence>
<dbReference type="Gene3D" id="1.10.455.10">
    <property type="entry name" value="Ribosomal protein S7 domain"/>
    <property type="match status" value="1"/>
</dbReference>
<keyword evidence="6" id="KW-1185">Reference proteome</keyword>
<dbReference type="CDD" id="cd14870">
    <property type="entry name" value="uS7_Mitochondria_Mammalian"/>
    <property type="match status" value="1"/>
</dbReference>
<dbReference type="EMBL" id="KQ434823">
    <property type="protein sequence ID" value="KZC07329.1"/>
    <property type="molecule type" value="Genomic_DNA"/>
</dbReference>
<dbReference type="GO" id="GO:0005840">
    <property type="term" value="C:ribosome"/>
    <property type="evidence" value="ECO:0007669"/>
    <property type="project" value="UniProtKB-KW"/>
</dbReference>
<organism evidence="5 6">
    <name type="scientific">Dufourea novaeangliae</name>
    <name type="common">Sweat bee</name>
    <dbReference type="NCBI Taxonomy" id="178035"/>
    <lineage>
        <taxon>Eukaryota</taxon>
        <taxon>Metazoa</taxon>
        <taxon>Ecdysozoa</taxon>
        <taxon>Arthropoda</taxon>
        <taxon>Hexapoda</taxon>
        <taxon>Insecta</taxon>
        <taxon>Pterygota</taxon>
        <taxon>Neoptera</taxon>
        <taxon>Endopterygota</taxon>
        <taxon>Hymenoptera</taxon>
        <taxon>Apocrita</taxon>
        <taxon>Aculeata</taxon>
        <taxon>Apoidea</taxon>
        <taxon>Anthophila</taxon>
        <taxon>Halictidae</taxon>
        <taxon>Rophitinae</taxon>
        <taxon>Dufourea</taxon>
    </lineage>
</organism>
<sequence>MFPSSYRNPIFKKDEQEKVLQSEEGITLAHMPIKSAFTSDTSSEFHDVLARKFMNYIMRDGRKVLARSLLEKTFENIKVMQLEHYNKSSPEQKQYIELNPKVILERAIQNCTPILQLKKIKKGGITYQVPVPVTDTRASFLSMNWLIRSAKGEATKTPLPTVLARELLDAASNKGRVVKKKQELHRQCEANRAYAHFRWT</sequence>
<name>A0A154P5Y3_DUFNO</name>
<dbReference type="InterPro" id="IPR036823">
    <property type="entry name" value="Ribosomal_uS7_dom_sf"/>
</dbReference>
<comment type="similarity">
    <text evidence="1">Belongs to the universal ribosomal protein uS7 family.</text>
</comment>
<keyword evidence="2 5" id="KW-0689">Ribosomal protein</keyword>
<dbReference type="OrthoDB" id="9972728at2759"/>
<accession>A0A154P5Y3</accession>
<evidence type="ECO:0000259" key="4">
    <source>
        <dbReference type="Pfam" id="PF00177"/>
    </source>
</evidence>
<dbReference type="InterPro" id="IPR000235">
    <property type="entry name" value="Ribosomal_uS7"/>
</dbReference>
<dbReference type="Pfam" id="PF00177">
    <property type="entry name" value="Ribosomal_S7"/>
    <property type="match status" value="1"/>
</dbReference>
<evidence type="ECO:0000313" key="5">
    <source>
        <dbReference type="EMBL" id="KZC07329.1"/>
    </source>
</evidence>
<evidence type="ECO:0000256" key="1">
    <source>
        <dbReference type="ARBA" id="ARBA00007151"/>
    </source>
</evidence>
<dbReference type="InterPro" id="IPR023798">
    <property type="entry name" value="Ribosomal_uS7_dom"/>
</dbReference>
<evidence type="ECO:0000256" key="2">
    <source>
        <dbReference type="ARBA" id="ARBA00022980"/>
    </source>
</evidence>
<dbReference type="AlphaFoldDB" id="A0A154P5Y3"/>
<keyword evidence="3" id="KW-0687">Ribonucleoprotein</keyword>
<dbReference type="GO" id="GO:1990904">
    <property type="term" value="C:ribonucleoprotein complex"/>
    <property type="evidence" value="ECO:0007669"/>
    <property type="project" value="UniProtKB-KW"/>
</dbReference>
<gene>
    <name evidence="5" type="ORF">WN55_07740</name>
</gene>
<evidence type="ECO:0000313" key="6">
    <source>
        <dbReference type="Proteomes" id="UP000076502"/>
    </source>
</evidence>
<dbReference type="Proteomes" id="UP000076502">
    <property type="component" value="Unassembled WGS sequence"/>
</dbReference>
<reference evidence="5 6" key="1">
    <citation type="submission" date="2015-07" db="EMBL/GenBank/DDBJ databases">
        <title>The genome of Dufourea novaeangliae.</title>
        <authorList>
            <person name="Pan H."/>
            <person name="Kapheim K."/>
        </authorList>
    </citation>
    <scope>NUCLEOTIDE SEQUENCE [LARGE SCALE GENOMIC DNA]</scope>
    <source>
        <strain evidence="5">0120121106</strain>
        <tissue evidence="5">Whole body</tissue>
    </source>
</reference>
<feature type="domain" description="Small ribosomal subunit protein uS7" evidence="4">
    <location>
        <begin position="37"/>
        <end position="192"/>
    </location>
</feature>
<dbReference type="SUPFAM" id="SSF47973">
    <property type="entry name" value="Ribosomal protein S7"/>
    <property type="match status" value="1"/>
</dbReference>
<protein>
    <submittedName>
        <fullName evidence="5">28S ribosomal protein S7, mitochondrial</fullName>
    </submittedName>
</protein>
<dbReference type="GO" id="GO:0006412">
    <property type="term" value="P:translation"/>
    <property type="evidence" value="ECO:0007669"/>
    <property type="project" value="InterPro"/>
</dbReference>